<dbReference type="EMBL" id="JAUSVL010000001">
    <property type="protein sequence ID" value="MDQ0290693.1"/>
    <property type="molecule type" value="Genomic_DNA"/>
</dbReference>
<accession>A0AAE3VI26</accession>
<feature type="transmembrane region" description="Helical" evidence="1">
    <location>
        <begin position="386"/>
        <end position="402"/>
    </location>
</feature>
<sequence length="445" mass="48904">MKDRDRNRWLHEQLVGWEREGIVQSDQAAALRGRYPLGADDSRFGVMLFGGIGAVVVGLGVILMFAYNWSEMTKISKLVVIFGALLAAHSTGYLLRYRWLRPILGDVFGLLGTMFFGAAIFLIAQIYHISSHYPNAFWYWGLGAMAMAWAVPSLAQGLLANAVLTIWAGMELCGFHEPMLLRPLAVMIASGALAWYLRSEVLTLVSGVSAYFIFCFFGTHFAGELFPYAVLLTGGLYAAKAEGLALHGNAVFPAAGPVLSKLAVAGMLFASFLLGFDVFHEKHVYLNLRDWGGTAEYVWWALAVVSLVALLGVMAWGQRRGRGSWRRLLWPLLAVLAATTSLLIGRLDLGGDGVATAKSLVFHALYVMPVLLVLWTSCDNGDARQVLIFAALLAVWIFARYCDWFESLFTRGVAFVLFGALLFCLSIRYQRRRKALAAGGGLEHA</sequence>
<feature type="transmembrane region" description="Helical" evidence="1">
    <location>
        <begin position="408"/>
        <end position="427"/>
    </location>
</feature>
<keyword evidence="1" id="KW-0812">Transmembrane</keyword>
<keyword evidence="4" id="KW-1185">Reference proteome</keyword>
<reference evidence="3" key="1">
    <citation type="submission" date="2023-07" db="EMBL/GenBank/DDBJ databases">
        <title>Genomic Encyclopedia of Type Strains, Phase IV (KMG-IV): sequencing the most valuable type-strain genomes for metagenomic binning, comparative biology and taxonomic classification.</title>
        <authorList>
            <person name="Goeker M."/>
        </authorList>
    </citation>
    <scope>NUCLEOTIDE SEQUENCE</scope>
    <source>
        <strain evidence="3">DSM 24202</strain>
    </source>
</reference>
<evidence type="ECO:0000313" key="4">
    <source>
        <dbReference type="Proteomes" id="UP001238163"/>
    </source>
</evidence>
<evidence type="ECO:0000313" key="3">
    <source>
        <dbReference type="EMBL" id="MDQ0290693.1"/>
    </source>
</evidence>
<keyword evidence="1" id="KW-1133">Transmembrane helix</keyword>
<feature type="transmembrane region" description="Helical" evidence="1">
    <location>
        <begin position="44"/>
        <end position="69"/>
    </location>
</feature>
<gene>
    <name evidence="3" type="ORF">J3R75_002800</name>
</gene>
<evidence type="ECO:0000259" key="2">
    <source>
        <dbReference type="Pfam" id="PF09925"/>
    </source>
</evidence>
<comment type="caution">
    <text evidence="3">The sequence shown here is derived from an EMBL/GenBank/DDBJ whole genome shotgun (WGS) entry which is preliminary data.</text>
</comment>
<name>A0AAE3VI26_9BACT</name>
<dbReference type="AlphaFoldDB" id="A0AAE3VI26"/>
<dbReference type="RefSeq" id="WP_307262436.1">
    <property type="nucleotide sequence ID" value="NZ_JAUSVL010000001.1"/>
</dbReference>
<organism evidence="3 4">
    <name type="scientific">Oligosphaera ethanolica</name>
    <dbReference type="NCBI Taxonomy" id="760260"/>
    <lineage>
        <taxon>Bacteria</taxon>
        <taxon>Pseudomonadati</taxon>
        <taxon>Lentisphaerota</taxon>
        <taxon>Oligosphaeria</taxon>
        <taxon>Oligosphaerales</taxon>
        <taxon>Oligosphaeraceae</taxon>
        <taxon>Oligosphaera</taxon>
    </lineage>
</organism>
<evidence type="ECO:0000256" key="1">
    <source>
        <dbReference type="SAM" id="Phobius"/>
    </source>
</evidence>
<feature type="transmembrane region" description="Helical" evidence="1">
    <location>
        <begin position="258"/>
        <end position="277"/>
    </location>
</feature>
<feature type="transmembrane region" description="Helical" evidence="1">
    <location>
        <begin position="297"/>
        <end position="316"/>
    </location>
</feature>
<feature type="transmembrane region" description="Helical" evidence="1">
    <location>
        <begin position="179"/>
        <end position="197"/>
    </location>
</feature>
<dbReference type="Pfam" id="PF09925">
    <property type="entry name" value="DUF2157"/>
    <property type="match status" value="1"/>
</dbReference>
<feature type="transmembrane region" description="Helical" evidence="1">
    <location>
        <begin position="139"/>
        <end position="167"/>
    </location>
</feature>
<keyword evidence="1" id="KW-0472">Membrane</keyword>
<dbReference type="Proteomes" id="UP001238163">
    <property type="component" value="Unassembled WGS sequence"/>
</dbReference>
<feature type="transmembrane region" description="Helical" evidence="1">
    <location>
        <begin position="75"/>
        <end position="95"/>
    </location>
</feature>
<feature type="transmembrane region" description="Helical" evidence="1">
    <location>
        <begin position="209"/>
        <end position="237"/>
    </location>
</feature>
<protein>
    <submittedName>
        <fullName evidence="3">Membrane protein</fullName>
    </submittedName>
</protein>
<proteinExistence type="predicted"/>
<feature type="domain" description="DUF2157" evidence="2">
    <location>
        <begin position="17"/>
        <end position="153"/>
    </location>
</feature>
<feature type="transmembrane region" description="Helical" evidence="1">
    <location>
        <begin position="328"/>
        <end position="347"/>
    </location>
</feature>
<dbReference type="InterPro" id="IPR018677">
    <property type="entry name" value="DUF2157"/>
</dbReference>
<feature type="transmembrane region" description="Helical" evidence="1">
    <location>
        <begin position="353"/>
        <end position="374"/>
    </location>
</feature>
<feature type="transmembrane region" description="Helical" evidence="1">
    <location>
        <begin position="107"/>
        <end position="127"/>
    </location>
</feature>